<dbReference type="Gene3D" id="1.10.40.50">
    <property type="entry name" value="Probable gtpase engc, domain 3"/>
    <property type="match status" value="1"/>
</dbReference>
<accession>A0ABP8P2K9</accession>
<organism evidence="3 4">
    <name type="scientific">Rhodococcus olei</name>
    <dbReference type="NCBI Taxonomy" id="2161675"/>
    <lineage>
        <taxon>Bacteria</taxon>
        <taxon>Bacillati</taxon>
        <taxon>Actinomycetota</taxon>
        <taxon>Actinomycetes</taxon>
        <taxon>Mycobacteriales</taxon>
        <taxon>Nocardiaceae</taxon>
        <taxon>Rhodococcus</taxon>
    </lineage>
</organism>
<feature type="region of interest" description="Disordered" evidence="2">
    <location>
        <begin position="73"/>
        <end position="93"/>
    </location>
</feature>
<name>A0ABP8P2K9_9NOCA</name>
<evidence type="ECO:0000313" key="3">
    <source>
        <dbReference type="EMBL" id="GAA4478760.1"/>
    </source>
</evidence>
<dbReference type="EMBL" id="BAABFB010000036">
    <property type="protein sequence ID" value="GAA4478760.1"/>
    <property type="molecule type" value="Genomic_DNA"/>
</dbReference>
<protein>
    <recommendedName>
        <fullName evidence="5">Ribosome biogenesis GTPase</fullName>
    </recommendedName>
</protein>
<keyword evidence="1" id="KW-0690">Ribosome biogenesis</keyword>
<comment type="caution">
    <text evidence="3">The sequence shown here is derived from an EMBL/GenBank/DDBJ whole genome shotgun (WGS) entry which is preliminary data.</text>
</comment>
<dbReference type="PANTHER" id="PTHR32120:SF10">
    <property type="entry name" value="SMALL RIBOSOMAL SUBUNIT BIOGENESIS GTPASE RSGA"/>
    <property type="match status" value="1"/>
</dbReference>
<evidence type="ECO:0000256" key="1">
    <source>
        <dbReference type="ARBA" id="ARBA00022517"/>
    </source>
</evidence>
<dbReference type="InterPro" id="IPR027417">
    <property type="entry name" value="P-loop_NTPase"/>
</dbReference>
<dbReference type="Proteomes" id="UP001501183">
    <property type="component" value="Unassembled WGS sequence"/>
</dbReference>
<dbReference type="SUPFAM" id="SSF52540">
    <property type="entry name" value="P-loop containing nucleoside triphosphate hydrolases"/>
    <property type="match status" value="1"/>
</dbReference>
<keyword evidence="4" id="KW-1185">Reference proteome</keyword>
<gene>
    <name evidence="3" type="ORF">GCM10023094_22890</name>
</gene>
<reference evidence="4" key="1">
    <citation type="journal article" date="2019" name="Int. J. Syst. Evol. Microbiol.">
        <title>The Global Catalogue of Microorganisms (GCM) 10K type strain sequencing project: providing services to taxonomists for standard genome sequencing and annotation.</title>
        <authorList>
            <consortium name="The Broad Institute Genomics Platform"/>
            <consortium name="The Broad Institute Genome Sequencing Center for Infectious Disease"/>
            <person name="Wu L."/>
            <person name="Ma J."/>
        </authorList>
    </citation>
    <scope>NUCLEOTIDE SEQUENCE [LARGE SCALE GENOMIC DNA]</scope>
    <source>
        <strain evidence="4">JCM 32206</strain>
    </source>
</reference>
<sequence length="110" mass="12656">MLIDTPGLRGIGLHDVTDGVEQVFADIEALAHGCNFRDCEHRSEPGCAVQEAVTDGRLDVARLDRYRRMLRESERAASRADARQRSKRTKADKAIARELRVMYRFRDRQR</sequence>
<dbReference type="PANTHER" id="PTHR32120">
    <property type="entry name" value="SMALL RIBOSOMAL SUBUNIT BIOGENESIS GTPASE RSGA"/>
    <property type="match status" value="1"/>
</dbReference>
<evidence type="ECO:0008006" key="5">
    <source>
        <dbReference type="Google" id="ProtNLM"/>
    </source>
</evidence>
<dbReference type="RefSeq" id="WP_345344837.1">
    <property type="nucleotide sequence ID" value="NZ_BAABFB010000036.1"/>
</dbReference>
<proteinExistence type="predicted"/>
<evidence type="ECO:0000256" key="2">
    <source>
        <dbReference type="SAM" id="MobiDB-lite"/>
    </source>
</evidence>
<evidence type="ECO:0000313" key="4">
    <source>
        <dbReference type="Proteomes" id="UP001501183"/>
    </source>
</evidence>
<dbReference type="InterPro" id="IPR004881">
    <property type="entry name" value="Ribosome_biogen_GTPase_RsgA"/>
</dbReference>